<dbReference type="Pfam" id="PF04389">
    <property type="entry name" value="Peptidase_M28"/>
    <property type="match status" value="1"/>
</dbReference>
<evidence type="ECO:0000313" key="6">
    <source>
        <dbReference type="EMBL" id="KAK3368494.1"/>
    </source>
</evidence>
<dbReference type="PROSITE" id="PS51257">
    <property type="entry name" value="PROKAR_LIPOPROTEIN"/>
    <property type="match status" value="1"/>
</dbReference>
<dbReference type="CDD" id="cd02121">
    <property type="entry name" value="PA_GCPII_like"/>
    <property type="match status" value="1"/>
</dbReference>
<dbReference type="FunFam" id="3.50.30.30:FF:000008">
    <property type="entry name" value="Glutamate carboxypeptidase 2"/>
    <property type="match status" value="1"/>
</dbReference>
<reference evidence="6" key="1">
    <citation type="journal article" date="2023" name="Mol. Phylogenet. Evol.">
        <title>Genome-scale phylogeny and comparative genomics of the fungal order Sordariales.</title>
        <authorList>
            <person name="Hensen N."/>
            <person name="Bonometti L."/>
            <person name="Westerberg I."/>
            <person name="Brannstrom I.O."/>
            <person name="Guillou S."/>
            <person name="Cros-Aarteil S."/>
            <person name="Calhoun S."/>
            <person name="Haridas S."/>
            <person name="Kuo A."/>
            <person name="Mondo S."/>
            <person name="Pangilinan J."/>
            <person name="Riley R."/>
            <person name="LaButti K."/>
            <person name="Andreopoulos B."/>
            <person name="Lipzen A."/>
            <person name="Chen C."/>
            <person name="Yan M."/>
            <person name="Daum C."/>
            <person name="Ng V."/>
            <person name="Clum A."/>
            <person name="Steindorff A."/>
            <person name="Ohm R.A."/>
            <person name="Martin F."/>
            <person name="Silar P."/>
            <person name="Natvig D.O."/>
            <person name="Lalanne C."/>
            <person name="Gautier V."/>
            <person name="Ament-Velasquez S.L."/>
            <person name="Kruys A."/>
            <person name="Hutchinson M.I."/>
            <person name="Powell A.J."/>
            <person name="Barry K."/>
            <person name="Miller A.N."/>
            <person name="Grigoriev I.V."/>
            <person name="Debuchy R."/>
            <person name="Gladieux P."/>
            <person name="Hiltunen Thoren M."/>
            <person name="Johannesson H."/>
        </authorList>
    </citation>
    <scope>NUCLEOTIDE SEQUENCE</scope>
    <source>
        <strain evidence="6">CBS 232.78</strain>
    </source>
</reference>
<dbReference type="CDD" id="cd08022">
    <property type="entry name" value="M28_PSMA_like"/>
    <property type="match status" value="1"/>
</dbReference>
<dbReference type="Proteomes" id="UP001285441">
    <property type="component" value="Unassembled WGS sequence"/>
</dbReference>
<dbReference type="SUPFAM" id="SSF53187">
    <property type="entry name" value="Zn-dependent exopeptidases"/>
    <property type="match status" value="1"/>
</dbReference>
<dbReference type="GO" id="GO:0004180">
    <property type="term" value="F:carboxypeptidase activity"/>
    <property type="evidence" value="ECO:0007669"/>
    <property type="project" value="TreeGrafter"/>
</dbReference>
<feature type="domain" description="Peptidase M28" evidence="5">
    <location>
        <begin position="355"/>
        <end position="546"/>
    </location>
</feature>
<dbReference type="InterPro" id="IPR046450">
    <property type="entry name" value="PA_dom_sf"/>
</dbReference>
<dbReference type="SUPFAM" id="SSF52025">
    <property type="entry name" value="PA domain"/>
    <property type="match status" value="1"/>
</dbReference>
<dbReference type="PANTHER" id="PTHR10404">
    <property type="entry name" value="N-ACETYLATED-ALPHA-LINKED ACIDIC DIPEPTIDASE"/>
    <property type="match status" value="1"/>
</dbReference>
<dbReference type="AlphaFoldDB" id="A0AAE0K1X9"/>
<dbReference type="InterPro" id="IPR007365">
    <property type="entry name" value="TFR-like_dimer_dom"/>
</dbReference>
<evidence type="ECO:0000259" key="5">
    <source>
        <dbReference type="Pfam" id="PF04389"/>
    </source>
</evidence>
<dbReference type="InterPro" id="IPR003137">
    <property type="entry name" value="PA_domain"/>
</dbReference>
<dbReference type="InterPro" id="IPR039373">
    <property type="entry name" value="Peptidase_M28B"/>
</dbReference>
<feature type="chain" id="PRO_5041968571" evidence="2">
    <location>
        <begin position="20"/>
        <end position="722"/>
    </location>
</feature>
<evidence type="ECO:0000256" key="1">
    <source>
        <dbReference type="ARBA" id="ARBA00005634"/>
    </source>
</evidence>
<dbReference type="FunFam" id="3.40.630.10:FF:000101">
    <property type="entry name" value="N-acetylated alpha-linked acidic dipeptidase like 1"/>
    <property type="match status" value="1"/>
</dbReference>
<dbReference type="Gene3D" id="3.50.30.30">
    <property type="match status" value="1"/>
</dbReference>
<dbReference type="Gene3D" id="3.40.630.10">
    <property type="entry name" value="Zn peptidases"/>
    <property type="match status" value="1"/>
</dbReference>
<proteinExistence type="inferred from homology"/>
<dbReference type="InterPro" id="IPR007484">
    <property type="entry name" value="Peptidase_M28"/>
</dbReference>
<evidence type="ECO:0000313" key="7">
    <source>
        <dbReference type="Proteomes" id="UP001285441"/>
    </source>
</evidence>
<organism evidence="6 7">
    <name type="scientific">Podospora didyma</name>
    <dbReference type="NCBI Taxonomy" id="330526"/>
    <lineage>
        <taxon>Eukaryota</taxon>
        <taxon>Fungi</taxon>
        <taxon>Dikarya</taxon>
        <taxon>Ascomycota</taxon>
        <taxon>Pezizomycotina</taxon>
        <taxon>Sordariomycetes</taxon>
        <taxon>Sordariomycetidae</taxon>
        <taxon>Sordariales</taxon>
        <taxon>Podosporaceae</taxon>
        <taxon>Podospora</taxon>
    </lineage>
</organism>
<dbReference type="InterPro" id="IPR036757">
    <property type="entry name" value="TFR-like_dimer_dom_sf"/>
</dbReference>
<reference evidence="6" key="2">
    <citation type="submission" date="2023-06" db="EMBL/GenBank/DDBJ databases">
        <authorList>
            <consortium name="Lawrence Berkeley National Laboratory"/>
            <person name="Haridas S."/>
            <person name="Hensen N."/>
            <person name="Bonometti L."/>
            <person name="Westerberg I."/>
            <person name="Brannstrom I.O."/>
            <person name="Guillou S."/>
            <person name="Cros-Aarteil S."/>
            <person name="Calhoun S."/>
            <person name="Kuo A."/>
            <person name="Mondo S."/>
            <person name="Pangilinan J."/>
            <person name="Riley R."/>
            <person name="LaButti K."/>
            <person name="Andreopoulos B."/>
            <person name="Lipzen A."/>
            <person name="Chen C."/>
            <person name="Yanf M."/>
            <person name="Daum C."/>
            <person name="Ng V."/>
            <person name="Clum A."/>
            <person name="Steindorff A."/>
            <person name="Ohm R."/>
            <person name="Martin F."/>
            <person name="Silar P."/>
            <person name="Natvig D."/>
            <person name="Lalanne C."/>
            <person name="Gautier V."/>
            <person name="Ament-velasquez S.L."/>
            <person name="Kruys A."/>
            <person name="Hutchinson M.I."/>
            <person name="Powell A.J."/>
            <person name="Barry K."/>
            <person name="Miller A.N."/>
            <person name="Grigoriev I.V."/>
            <person name="Debuchy R."/>
            <person name="Gladieux P."/>
            <person name="Thoren M.H."/>
            <person name="Johannesson H."/>
        </authorList>
    </citation>
    <scope>NUCLEOTIDE SEQUENCE</scope>
    <source>
        <strain evidence="6">CBS 232.78</strain>
    </source>
</reference>
<dbReference type="Pfam" id="PF02225">
    <property type="entry name" value="PA"/>
    <property type="match status" value="1"/>
</dbReference>
<feature type="domain" description="PA" evidence="3">
    <location>
        <begin position="166"/>
        <end position="241"/>
    </location>
</feature>
<name>A0AAE0K1X9_9PEZI</name>
<evidence type="ECO:0000259" key="4">
    <source>
        <dbReference type="Pfam" id="PF04253"/>
    </source>
</evidence>
<feature type="domain" description="Transferrin receptor-like dimerisation" evidence="4">
    <location>
        <begin position="609"/>
        <end position="721"/>
    </location>
</feature>
<dbReference type="EMBL" id="JAULSW010000010">
    <property type="protein sequence ID" value="KAK3368494.1"/>
    <property type="molecule type" value="Genomic_DNA"/>
</dbReference>
<dbReference type="Pfam" id="PF04253">
    <property type="entry name" value="TFR_dimer"/>
    <property type="match status" value="1"/>
</dbReference>
<dbReference type="PANTHER" id="PTHR10404:SF46">
    <property type="entry name" value="VACUOLAR PROTEIN SORTING-ASSOCIATED PROTEIN 70"/>
    <property type="match status" value="1"/>
</dbReference>
<dbReference type="SUPFAM" id="SSF47672">
    <property type="entry name" value="Transferrin receptor-like dimerisation domain"/>
    <property type="match status" value="1"/>
</dbReference>
<comment type="similarity">
    <text evidence="1">Belongs to the peptidase M28 family. M28B subfamily.</text>
</comment>
<feature type="signal peptide" evidence="2">
    <location>
        <begin position="1"/>
        <end position="19"/>
    </location>
</feature>
<gene>
    <name evidence="6" type="ORF">B0H63DRAFT_423161</name>
</gene>
<keyword evidence="7" id="KW-1185">Reference proteome</keyword>
<sequence>MRSQIIISCLLPLATLVSACQREFTLSPRHHSHVGDNQPLHRRSTDAAAQWPPVLTDREAILVNSFDNTSLDSWANYYGHQVKLAGLGRDAAVWTRDRWIENGFNARLNEYHVYLSYPVHQHLAVTYRNGSQNVINVQEDALPEDDVTGRADNQPTFHGYSASGNVTAEYVYVGRGTGNDFSRLVKLGVLLEGKIALIKYGSIFRGLKVKNAQDHGMIGAVIFTDPGDDGNITVANGYTAYPHGPARHPNSVQKGSVLFLSTYPGDPTTPGYPSHEGVPRADTSSVTPKIPSLPISYEAVLPLLRALDGHGLTAAEVNRTAWKGALNAEYRTGPAPGVTLSLDNLMEGKITPIWNVIGYINGTDASGDALVIGNHRDAWMIGGTGDPNSGSAVLIELAKAFKQLGDSGWKPKRDIVLASWDAEEYGLVGSTEFVEDHANWLTENAIAYLNVDVAVSGPHPGLGATPELHTISTELFKKVIHPNYGAFNQTLYDDWQKVAGGEVEVLGSGSDFTGFLHRGISSLDVGAGQGPTDPVWHYHSNYDTYHWMSTFGDPGFHTHAAIGQYLSLLAFHLVDDEVLPFDVPNYGVELRSYYDDLEANIKESSQALDITDLAAAISVFEKRAQEVKDLEKLAVARGDKELIKVVNGKYRDFQRGFVSQGGLPGREFYRHVVTAPGLDTGYAAVTFPGISEGVQYGNFSIAKEWVSKTANGILRAADILKT</sequence>
<comment type="caution">
    <text evidence="6">The sequence shown here is derived from an EMBL/GenBank/DDBJ whole genome shotgun (WGS) entry which is preliminary data.</text>
</comment>
<keyword evidence="2" id="KW-0732">Signal</keyword>
<evidence type="ECO:0000259" key="3">
    <source>
        <dbReference type="Pfam" id="PF02225"/>
    </source>
</evidence>
<evidence type="ECO:0000256" key="2">
    <source>
        <dbReference type="SAM" id="SignalP"/>
    </source>
</evidence>
<accession>A0AAE0K1X9</accession>
<dbReference type="Gene3D" id="1.20.930.40">
    <property type="entry name" value="Transferrin receptor-like, dimerisation domain"/>
    <property type="match status" value="1"/>
</dbReference>
<protein>
    <submittedName>
        <fullName evidence="6">PA domain-containing protein</fullName>
    </submittedName>
</protein>